<dbReference type="PANTHER" id="PTHR13696">
    <property type="entry name" value="P-LOOP CONTAINING NUCLEOSIDE TRIPHOSPHATE HYDROLASE"/>
    <property type="match status" value="1"/>
</dbReference>
<reference evidence="2 3" key="1">
    <citation type="submission" date="2020-06" db="EMBL/GenBank/DDBJ databases">
        <title>Schlegella sp. ID0723 isolated from air conditioner.</title>
        <authorList>
            <person name="Kim D.Y."/>
            <person name="Kim D.-U."/>
        </authorList>
    </citation>
    <scope>NUCLEOTIDE SEQUENCE [LARGE SCALE GENOMIC DNA]</scope>
    <source>
        <strain evidence="2 3">ID0723</strain>
    </source>
</reference>
<keyword evidence="3" id="KW-1185">Reference proteome</keyword>
<dbReference type="RefSeq" id="WP_176071861.1">
    <property type="nucleotide sequence ID" value="NZ_JABWMJ010000023.1"/>
</dbReference>
<feature type="domain" description="CobQ/CobB/MinD/ParA nucleotide binding" evidence="1">
    <location>
        <begin position="4"/>
        <end position="150"/>
    </location>
</feature>
<dbReference type="AlphaFoldDB" id="A0A7Y6TZ71"/>
<dbReference type="CDD" id="cd02042">
    <property type="entry name" value="ParAB_family"/>
    <property type="match status" value="1"/>
</dbReference>
<dbReference type="PANTHER" id="PTHR13696:SF96">
    <property type="entry name" value="COBQ_COBB_MIND_PARA NUCLEOTIDE BINDING DOMAIN-CONTAINING PROTEIN"/>
    <property type="match status" value="1"/>
</dbReference>
<accession>A0A7Y6TZ71</accession>
<dbReference type="InterPro" id="IPR050678">
    <property type="entry name" value="DNA_Partitioning_ATPase"/>
</dbReference>
<sequence>MKTIVIANQKGGSGKSTLTVHLAAAAEAAGDGPVVITDTDPQGTAGDWFNQRKKAGLATPRYAPLALSELATKLKALDAAGAAYLFIDTAPSVGAVNAELFAAADLILVPLNPTPADLRALVKGLPLIKKSATPFSFVLARVRPNLRNNDGTAMALDALGLVLPTRMHERVIYAETFAHGKTAVDIDPSGVAATELASLWQSVKHRLNENEKMVILESEKAA</sequence>
<comment type="caution">
    <text evidence="2">The sequence shown here is derived from an EMBL/GenBank/DDBJ whole genome shotgun (WGS) entry which is preliminary data.</text>
</comment>
<dbReference type="EMBL" id="JABWMJ010000023">
    <property type="protein sequence ID" value="NUZ09003.1"/>
    <property type="molecule type" value="Genomic_DNA"/>
</dbReference>
<dbReference type="Proteomes" id="UP000529637">
    <property type="component" value="Unassembled WGS sequence"/>
</dbReference>
<proteinExistence type="predicted"/>
<dbReference type="PIRSF" id="PIRSF009320">
    <property type="entry name" value="Nuc_binding_HP_1000"/>
    <property type="match status" value="1"/>
</dbReference>
<organism evidence="2 3">
    <name type="scientific">Piscinibacter koreensis</name>
    <dbReference type="NCBI Taxonomy" id="2742824"/>
    <lineage>
        <taxon>Bacteria</taxon>
        <taxon>Pseudomonadati</taxon>
        <taxon>Pseudomonadota</taxon>
        <taxon>Betaproteobacteria</taxon>
        <taxon>Burkholderiales</taxon>
        <taxon>Sphaerotilaceae</taxon>
        <taxon>Piscinibacter</taxon>
    </lineage>
</organism>
<dbReference type="Gene3D" id="3.40.50.300">
    <property type="entry name" value="P-loop containing nucleotide triphosphate hydrolases"/>
    <property type="match status" value="1"/>
</dbReference>
<evidence type="ECO:0000313" key="3">
    <source>
        <dbReference type="Proteomes" id="UP000529637"/>
    </source>
</evidence>
<protein>
    <submittedName>
        <fullName evidence="2">ParA family protein</fullName>
    </submittedName>
</protein>
<evidence type="ECO:0000259" key="1">
    <source>
        <dbReference type="Pfam" id="PF01656"/>
    </source>
</evidence>
<gene>
    <name evidence="2" type="ORF">HQN59_24995</name>
</gene>
<evidence type="ECO:0000313" key="2">
    <source>
        <dbReference type="EMBL" id="NUZ09003.1"/>
    </source>
</evidence>
<dbReference type="InterPro" id="IPR002586">
    <property type="entry name" value="CobQ/CobB/MinD/ParA_Nub-bd_dom"/>
</dbReference>
<dbReference type="SUPFAM" id="SSF52540">
    <property type="entry name" value="P-loop containing nucleoside triphosphate hydrolases"/>
    <property type="match status" value="1"/>
</dbReference>
<dbReference type="InterPro" id="IPR027417">
    <property type="entry name" value="P-loop_NTPase"/>
</dbReference>
<name>A0A7Y6TZ71_9BURK</name>
<dbReference type="Pfam" id="PF01656">
    <property type="entry name" value="CbiA"/>
    <property type="match status" value="1"/>
</dbReference>